<comment type="similarity">
    <text evidence="2">Belongs to the complex I subunit 6 family.</text>
</comment>
<sequence length="168" mass="19507">MILFLKLMTMTTSAIFLTLSHPLTLGLALLIQSVMIAMITSYNHYNSWYSYILFLIMVGGMLILFMYMTSVASNEKFQYSNKITGLLITLLILFIVTAMIMDQFINTMEYKQDTQELDSIPMWKMSFSKFFFFPANMILITLIIYLFVTLIVIVKITDITHGPLRQKF</sequence>
<feature type="transmembrane region" description="Helical" evidence="16">
    <location>
        <begin position="48"/>
        <end position="71"/>
    </location>
</feature>
<keyword evidence="13 16" id="KW-0472">Membrane</keyword>
<feature type="transmembrane region" description="Helical" evidence="16">
    <location>
        <begin position="131"/>
        <end position="157"/>
    </location>
</feature>
<evidence type="ECO:0000313" key="17">
    <source>
        <dbReference type="EMBL" id="ACM45047.1"/>
    </source>
</evidence>
<feature type="transmembrane region" description="Helical" evidence="16">
    <location>
        <begin position="83"/>
        <end position="101"/>
    </location>
</feature>
<evidence type="ECO:0000256" key="13">
    <source>
        <dbReference type="ARBA" id="ARBA00023136"/>
    </source>
</evidence>
<gene>
    <name evidence="17" type="primary">ND6</name>
</gene>
<reference evidence="17" key="1">
    <citation type="journal article" date="2009" name="Syst. Biol.">
        <title>Nonstationary evolution and compositional heterogeneity in beetle mitochondrial phylogenomics.</title>
        <authorList>
            <person name="Sheffield N.C."/>
            <person name="Song H."/>
            <person name="Cameron S.L."/>
            <person name="Whiting M.F."/>
        </authorList>
    </citation>
    <scope>NUCLEOTIDE SEQUENCE</scope>
</reference>
<accession>D1G5N2</accession>
<evidence type="ECO:0000256" key="11">
    <source>
        <dbReference type="ARBA" id="ARBA00023027"/>
    </source>
</evidence>
<dbReference type="PANTHER" id="PTHR11435:SF1">
    <property type="entry name" value="NADH-UBIQUINONE OXIDOREDUCTASE CHAIN 6"/>
    <property type="match status" value="1"/>
</dbReference>
<evidence type="ECO:0000256" key="15">
    <source>
        <dbReference type="ARBA" id="ARBA00049551"/>
    </source>
</evidence>
<keyword evidence="8" id="KW-1278">Translocase</keyword>
<dbReference type="GO" id="GO:0031966">
    <property type="term" value="C:mitochondrial membrane"/>
    <property type="evidence" value="ECO:0007669"/>
    <property type="project" value="UniProtKB-SubCell"/>
</dbReference>
<dbReference type="CTD" id="4541"/>
<dbReference type="GO" id="GO:0008137">
    <property type="term" value="F:NADH dehydrogenase (ubiquinone) activity"/>
    <property type="evidence" value="ECO:0007669"/>
    <property type="project" value="UniProtKB-EC"/>
</dbReference>
<evidence type="ECO:0000256" key="2">
    <source>
        <dbReference type="ARBA" id="ARBA00005698"/>
    </source>
</evidence>
<evidence type="ECO:0000256" key="8">
    <source>
        <dbReference type="ARBA" id="ARBA00022967"/>
    </source>
</evidence>
<comment type="catalytic activity">
    <reaction evidence="15">
        <text>a ubiquinone + NADH + 5 H(+)(in) = a ubiquinol + NAD(+) + 4 H(+)(out)</text>
        <dbReference type="Rhea" id="RHEA:29091"/>
        <dbReference type="Rhea" id="RHEA-COMP:9565"/>
        <dbReference type="Rhea" id="RHEA-COMP:9566"/>
        <dbReference type="ChEBI" id="CHEBI:15378"/>
        <dbReference type="ChEBI" id="CHEBI:16389"/>
        <dbReference type="ChEBI" id="CHEBI:17976"/>
        <dbReference type="ChEBI" id="CHEBI:57540"/>
        <dbReference type="ChEBI" id="CHEBI:57945"/>
        <dbReference type="EC" id="7.1.1.2"/>
    </reaction>
</comment>
<evidence type="ECO:0000256" key="9">
    <source>
        <dbReference type="ARBA" id="ARBA00022982"/>
    </source>
</evidence>
<dbReference type="PANTHER" id="PTHR11435">
    <property type="entry name" value="NADH UBIQUINONE OXIDOREDUCTASE SUBUNIT ND6"/>
    <property type="match status" value="1"/>
</dbReference>
<evidence type="ECO:0000256" key="14">
    <source>
        <dbReference type="ARBA" id="ARBA00031019"/>
    </source>
</evidence>
<keyword evidence="10 16" id="KW-1133">Transmembrane helix</keyword>
<evidence type="ECO:0000256" key="16">
    <source>
        <dbReference type="SAM" id="Phobius"/>
    </source>
</evidence>
<name>D1G5N2_9COLE</name>
<dbReference type="InterPro" id="IPR050269">
    <property type="entry name" value="ComplexI_Subunit6"/>
</dbReference>
<keyword evidence="12 17" id="KW-0496">Mitochondrion</keyword>
<evidence type="ECO:0000256" key="5">
    <source>
        <dbReference type="ARBA" id="ARBA00022448"/>
    </source>
</evidence>
<dbReference type="GeneID" id="8656441"/>
<organism evidence="17">
    <name type="scientific">Acmaeodera sp. NCS-2009</name>
    <dbReference type="NCBI Taxonomy" id="590154"/>
    <lineage>
        <taxon>Eukaryota</taxon>
        <taxon>Metazoa</taxon>
        <taxon>Ecdysozoa</taxon>
        <taxon>Arthropoda</taxon>
        <taxon>Hexapoda</taxon>
        <taxon>Insecta</taxon>
        <taxon>Pterygota</taxon>
        <taxon>Neoptera</taxon>
        <taxon>Endopterygota</taxon>
        <taxon>Coleoptera</taxon>
        <taxon>Polyphaga</taxon>
        <taxon>Elateriformia</taxon>
        <taxon>Buprestoidea</taxon>
        <taxon>Buprestidae</taxon>
        <taxon>Polycestinae</taxon>
        <taxon>Acmaeodera</taxon>
    </lineage>
</organism>
<evidence type="ECO:0000256" key="12">
    <source>
        <dbReference type="ARBA" id="ARBA00023128"/>
    </source>
</evidence>
<keyword evidence="9" id="KW-0249">Electron transport</keyword>
<evidence type="ECO:0000256" key="3">
    <source>
        <dbReference type="ARBA" id="ARBA00012944"/>
    </source>
</evidence>
<keyword evidence="5" id="KW-0813">Transport</keyword>
<keyword evidence="7 16" id="KW-0812">Transmembrane</keyword>
<protein>
    <recommendedName>
        <fullName evidence="4">NADH-ubiquinone oxidoreductase chain 6</fullName>
        <ecNumber evidence="3">7.1.1.2</ecNumber>
    </recommendedName>
    <alternativeName>
        <fullName evidence="14">NADH dehydrogenase subunit 6</fullName>
    </alternativeName>
</protein>
<dbReference type="RefSeq" id="YP_003331351.1">
    <property type="nucleotide sequence ID" value="NC_013580.1"/>
</dbReference>
<evidence type="ECO:0000256" key="6">
    <source>
        <dbReference type="ARBA" id="ARBA00022660"/>
    </source>
</evidence>
<keyword evidence="11" id="KW-0520">NAD</keyword>
<keyword evidence="6" id="KW-0679">Respiratory chain</keyword>
<dbReference type="EC" id="7.1.1.2" evidence="3"/>
<dbReference type="EMBL" id="FJ613420">
    <property type="protein sequence ID" value="ACM45047.1"/>
    <property type="molecule type" value="Genomic_DNA"/>
</dbReference>
<geneLocation type="mitochondrion" evidence="17"/>
<dbReference type="AlphaFoldDB" id="D1G5N2"/>
<comment type="subcellular location">
    <subcellularLocation>
        <location evidence="1">Mitochondrion membrane</location>
        <topology evidence="1">Multi-pass membrane protein</topology>
    </subcellularLocation>
</comment>
<feature type="transmembrane region" description="Helical" evidence="16">
    <location>
        <begin position="21"/>
        <end position="42"/>
    </location>
</feature>
<evidence type="ECO:0000256" key="7">
    <source>
        <dbReference type="ARBA" id="ARBA00022692"/>
    </source>
</evidence>
<evidence type="ECO:0000256" key="1">
    <source>
        <dbReference type="ARBA" id="ARBA00004225"/>
    </source>
</evidence>
<evidence type="ECO:0000256" key="4">
    <source>
        <dbReference type="ARBA" id="ARBA00021095"/>
    </source>
</evidence>
<evidence type="ECO:0000256" key="10">
    <source>
        <dbReference type="ARBA" id="ARBA00022989"/>
    </source>
</evidence>
<proteinExistence type="inferred from homology"/>